<dbReference type="AlphaFoldDB" id="A0AAV7TW58"/>
<name>A0AAV7TW58_PLEWA</name>
<gene>
    <name evidence="1" type="ORF">NDU88_006211</name>
</gene>
<accession>A0AAV7TW58</accession>
<dbReference type="EMBL" id="JANPWB010000006">
    <property type="protein sequence ID" value="KAJ1181000.1"/>
    <property type="molecule type" value="Genomic_DNA"/>
</dbReference>
<comment type="caution">
    <text evidence="1">The sequence shown here is derived from an EMBL/GenBank/DDBJ whole genome shotgun (WGS) entry which is preliminary data.</text>
</comment>
<reference evidence="1" key="1">
    <citation type="journal article" date="2022" name="bioRxiv">
        <title>Sequencing and chromosome-scale assembly of the giantPleurodeles waltlgenome.</title>
        <authorList>
            <person name="Brown T."/>
            <person name="Elewa A."/>
            <person name="Iarovenko S."/>
            <person name="Subramanian E."/>
            <person name="Araus A.J."/>
            <person name="Petzold A."/>
            <person name="Susuki M."/>
            <person name="Suzuki K.-i.T."/>
            <person name="Hayashi T."/>
            <person name="Toyoda A."/>
            <person name="Oliveira C."/>
            <person name="Osipova E."/>
            <person name="Leigh N.D."/>
            <person name="Simon A."/>
            <person name="Yun M.H."/>
        </authorList>
    </citation>
    <scope>NUCLEOTIDE SEQUENCE</scope>
    <source>
        <strain evidence="1">20211129_DDA</strain>
        <tissue evidence="1">Liver</tissue>
    </source>
</reference>
<sequence>MPGQEDSETQVLIACVHGDQRYYPPATIWLKWRDRTETLRVGVLPRLDEDIILCTDYEDLPSLLDKAGQEHLLRTWWEEVPRGLVKEEPKEAWVTLSRRKKREQRYYYAQKALPRDGPEVARKVCTVTGDFWWNQNEDPSLKHAWQQALSPEEQGRSLLCCIGFSFDYKLLDLLRIRKEVHSAIYYHSQPGRV</sequence>
<evidence type="ECO:0000313" key="2">
    <source>
        <dbReference type="Proteomes" id="UP001066276"/>
    </source>
</evidence>
<keyword evidence="2" id="KW-1185">Reference proteome</keyword>
<organism evidence="1 2">
    <name type="scientific">Pleurodeles waltl</name>
    <name type="common">Iberian ribbed newt</name>
    <dbReference type="NCBI Taxonomy" id="8319"/>
    <lineage>
        <taxon>Eukaryota</taxon>
        <taxon>Metazoa</taxon>
        <taxon>Chordata</taxon>
        <taxon>Craniata</taxon>
        <taxon>Vertebrata</taxon>
        <taxon>Euteleostomi</taxon>
        <taxon>Amphibia</taxon>
        <taxon>Batrachia</taxon>
        <taxon>Caudata</taxon>
        <taxon>Salamandroidea</taxon>
        <taxon>Salamandridae</taxon>
        <taxon>Pleurodelinae</taxon>
        <taxon>Pleurodeles</taxon>
    </lineage>
</organism>
<evidence type="ECO:0000313" key="1">
    <source>
        <dbReference type="EMBL" id="KAJ1181000.1"/>
    </source>
</evidence>
<dbReference type="Proteomes" id="UP001066276">
    <property type="component" value="Chromosome 3_2"/>
</dbReference>
<protein>
    <submittedName>
        <fullName evidence="1">Uncharacterized protein</fullName>
    </submittedName>
</protein>
<proteinExistence type="predicted"/>